<evidence type="ECO:0000313" key="11">
    <source>
        <dbReference type="EMBL" id="ELR72806.1"/>
    </source>
</evidence>
<evidence type="ECO:0000256" key="7">
    <source>
        <dbReference type="ARBA" id="ARBA00023065"/>
    </source>
</evidence>
<dbReference type="STRING" id="1237149.C900_00767"/>
<evidence type="ECO:0000256" key="4">
    <source>
        <dbReference type="ARBA" id="ARBA00022475"/>
    </source>
</evidence>
<dbReference type="AlphaFoldDB" id="L8JUY7"/>
<keyword evidence="3" id="KW-0050">Antiport</keyword>
<keyword evidence="8 10" id="KW-0472">Membrane</keyword>
<dbReference type="PATRIC" id="fig|1237149.3.peg.1000"/>
<feature type="transmembrane region" description="Helical" evidence="10">
    <location>
        <begin position="153"/>
        <end position="175"/>
    </location>
</feature>
<dbReference type="Pfam" id="PF01554">
    <property type="entry name" value="MatE"/>
    <property type="match status" value="2"/>
</dbReference>
<evidence type="ECO:0000256" key="9">
    <source>
        <dbReference type="ARBA" id="ARBA00031636"/>
    </source>
</evidence>
<accession>L8JUY7</accession>
<evidence type="ECO:0000256" key="10">
    <source>
        <dbReference type="SAM" id="Phobius"/>
    </source>
</evidence>
<dbReference type="GO" id="GO:0042910">
    <property type="term" value="F:xenobiotic transmembrane transporter activity"/>
    <property type="evidence" value="ECO:0007669"/>
    <property type="project" value="InterPro"/>
</dbReference>
<feature type="transmembrane region" description="Helical" evidence="10">
    <location>
        <begin position="412"/>
        <end position="432"/>
    </location>
</feature>
<dbReference type="PANTHER" id="PTHR43298:SF2">
    <property type="entry name" value="FMN_FAD EXPORTER YEEO-RELATED"/>
    <property type="match status" value="1"/>
</dbReference>
<keyword evidence="4" id="KW-1003">Cell membrane</keyword>
<gene>
    <name evidence="11" type="ORF">C900_00767</name>
</gene>
<dbReference type="NCBIfam" id="TIGR00797">
    <property type="entry name" value="matE"/>
    <property type="match status" value="1"/>
</dbReference>
<evidence type="ECO:0000256" key="6">
    <source>
        <dbReference type="ARBA" id="ARBA00022989"/>
    </source>
</evidence>
<keyword evidence="7" id="KW-0406">Ion transport</keyword>
<feature type="transmembrane region" description="Helical" evidence="10">
    <location>
        <begin position="379"/>
        <end position="400"/>
    </location>
</feature>
<evidence type="ECO:0000256" key="8">
    <source>
        <dbReference type="ARBA" id="ARBA00023136"/>
    </source>
</evidence>
<comment type="caution">
    <text evidence="11">The sequence shown here is derived from an EMBL/GenBank/DDBJ whole genome shotgun (WGS) entry which is preliminary data.</text>
</comment>
<keyword evidence="5 10" id="KW-0812">Transmembrane</keyword>
<organism evidence="11 12">
    <name type="scientific">Fulvivirga imtechensis AK7</name>
    <dbReference type="NCBI Taxonomy" id="1237149"/>
    <lineage>
        <taxon>Bacteria</taxon>
        <taxon>Pseudomonadati</taxon>
        <taxon>Bacteroidota</taxon>
        <taxon>Cytophagia</taxon>
        <taxon>Cytophagales</taxon>
        <taxon>Fulvivirgaceae</taxon>
        <taxon>Fulvivirga</taxon>
    </lineage>
</organism>
<feature type="transmembrane region" description="Helical" evidence="10">
    <location>
        <begin position="217"/>
        <end position="239"/>
    </location>
</feature>
<comment type="subcellular location">
    <subcellularLocation>
        <location evidence="1">Cell membrane</location>
        <topology evidence="1">Multi-pass membrane protein</topology>
    </subcellularLocation>
</comment>
<dbReference type="Proteomes" id="UP000011135">
    <property type="component" value="Unassembled WGS sequence"/>
</dbReference>
<dbReference type="PIRSF" id="PIRSF006603">
    <property type="entry name" value="DinF"/>
    <property type="match status" value="1"/>
</dbReference>
<keyword evidence="12" id="KW-1185">Reference proteome</keyword>
<dbReference type="InterPro" id="IPR048279">
    <property type="entry name" value="MdtK-like"/>
</dbReference>
<keyword evidence="2" id="KW-0813">Transport</keyword>
<sequence>MYSFQKFLRKFISSFLIAIKGSEKNFTSGSINKAIFMLSIPMILEMVMESLFAVVDIFFVGKVSVNAIATVALTESVIMIVYAISIGLSMAATAMVARRIGENKPEEASVAAAQAIFLTIGISIVFSLAGLLFPKQILTLMGGEKDLVEEGYRYTMIMLAGNITIMLLFLINAIFRGAGDASIAMRVLWVSNGLNIILDPILIFGLGPIPAFGVEGAAIATTIGRGIGVLFQLASITGAKSIVRLKMKHLRAQWDIIRRIVKVSAGGIGQYMIGTLSWLFMVRISAVFGAEVLAGYAIAFRIIMFTILPSWGLSNAAATLVGQNLGASQPERAERSVWKCAFYNMIFLGLISVVFIVWAEEFVGIFSSETEVVKYGALALRIICCGYIFFAYGMVIGQAFNGAGDTKTPTVINFFCMWLFELPLAYLLAVTAGFGPQGIFLAIAIASTLLAVVSVLVFKRGKWKLVEV</sequence>
<dbReference type="EMBL" id="AMZN01000014">
    <property type="protein sequence ID" value="ELR72806.1"/>
    <property type="molecule type" value="Genomic_DNA"/>
</dbReference>
<dbReference type="GO" id="GO:0015297">
    <property type="term" value="F:antiporter activity"/>
    <property type="evidence" value="ECO:0007669"/>
    <property type="project" value="UniProtKB-KW"/>
</dbReference>
<protein>
    <recommendedName>
        <fullName evidence="9">Multidrug-efflux transporter</fullName>
    </recommendedName>
</protein>
<evidence type="ECO:0000256" key="2">
    <source>
        <dbReference type="ARBA" id="ARBA00022448"/>
    </source>
</evidence>
<evidence type="ECO:0000256" key="1">
    <source>
        <dbReference type="ARBA" id="ARBA00004651"/>
    </source>
</evidence>
<evidence type="ECO:0000256" key="5">
    <source>
        <dbReference type="ARBA" id="ARBA00022692"/>
    </source>
</evidence>
<dbReference type="OrthoDB" id="9776324at2"/>
<evidence type="ECO:0000313" key="12">
    <source>
        <dbReference type="Proteomes" id="UP000011135"/>
    </source>
</evidence>
<dbReference type="eggNOG" id="COG0534">
    <property type="taxonomic scope" value="Bacteria"/>
</dbReference>
<dbReference type="InterPro" id="IPR002528">
    <property type="entry name" value="MATE_fam"/>
</dbReference>
<proteinExistence type="predicted"/>
<feature type="transmembrane region" description="Helical" evidence="10">
    <location>
        <begin position="187"/>
        <end position="211"/>
    </location>
</feature>
<dbReference type="PANTHER" id="PTHR43298">
    <property type="entry name" value="MULTIDRUG RESISTANCE PROTEIN NORM-RELATED"/>
    <property type="match status" value="1"/>
</dbReference>
<dbReference type="CDD" id="cd13139">
    <property type="entry name" value="MATE_like_14"/>
    <property type="match status" value="1"/>
</dbReference>
<dbReference type="InterPro" id="IPR050222">
    <property type="entry name" value="MATE_MdtK"/>
</dbReference>
<feature type="transmembrane region" description="Helical" evidence="10">
    <location>
        <begin position="341"/>
        <end position="359"/>
    </location>
</feature>
<reference evidence="11 12" key="1">
    <citation type="submission" date="2012-12" db="EMBL/GenBank/DDBJ databases">
        <title>Genome assembly of Fulvivirga imtechensis AK7.</title>
        <authorList>
            <person name="Nupur N."/>
            <person name="Khatri I."/>
            <person name="Kumar R."/>
            <person name="Subramanian S."/>
            <person name="Pinnaka A."/>
        </authorList>
    </citation>
    <scope>NUCLEOTIDE SEQUENCE [LARGE SCALE GENOMIC DNA]</scope>
    <source>
        <strain evidence="11 12">AK7</strain>
    </source>
</reference>
<dbReference type="GO" id="GO:0006811">
    <property type="term" value="P:monoatomic ion transport"/>
    <property type="evidence" value="ECO:0007669"/>
    <property type="project" value="UniProtKB-KW"/>
</dbReference>
<evidence type="ECO:0000256" key="3">
    <source>
        <dbReference type="ARBA" id="ARBA00022449"/>
    </source>
</evidence>
<feature type="transmembrane region" description="Helical" evidence="10">
    <location>
        <begin position="109"/>
        <end position="133"/>
    </location>
</feature>
<feature type="transmembrane region" description="Helical" evidence="10">
    <location>
        <begin position="438"/>
        <end position="458"/>
    </location>
</feature>
<dbReference type="RefSeq" id="WP_009578466.1">
    <property type="nucleotide sequence ID" value="NZ_AMZN01000014.1"/>
</dbReference>
<keyword evidence="6 10" id="KW-1133">Transmembrane helix</keyword>
<feature type="transmembrane region" description="Helical" evidence="10">
    <location>
        <begin position="260"/>
        <end position="281"/>
    </location>
</feature>
<feature type="transmembrane region" description="Helical" evidence="10">
    <location>
        <begin position="34"/>
        <end position="59"/>
    </location>
</feature>
<name>L8JUY7_9BACT</name>
<dbReference type="GO" id="GO:0005886">
    <property type="term" value="C:plasma membrane"/>
    <property type="evidence" value="ECO:0007669"/>
    <property type="project" value="UniProtKB-SubCell"/>
</dbReference>
<feature type="transmembrane region" description="Helical" evidence="10">
    <location>
        <begin position="293"/>
        <end position="321"/>
    </location>
</feature>